<evidence type="ECO:0000313" key="5">
    <source>
        <dbReference type="Proteomes" id="UP000828390"/>
    </source>
</evidence>
<organism evidence="4 5">
    <name type="scientific">Dreissena polymorpha</name>
    <name type="common">Zebra mussel</name>
    <name type="synonym">Mytilus polymorpha</name>
    <dbReference type="NCBI Taxonomy" id="45954"/>
    <lineage>
        <taxon>Eukaryota</taxon>
        <taxon>Metazoa</taxon>
        <taxon>Spiralia</taxon>
        <taxon>Lophotrochozoa</taxon>
        <taxon>Mollusca</taxon>
        <taxon>Bivalvia</taxon>
        <taxon>Autobranchia</taxon>
        <taxon>Heteroconchia</taxon>
        <taxon>Euheterodonta</taxon>
        <taxon>Imparidentia</taxon>
        <taxon>Neoheterodontei</taxon>
        <taxon>Myida</taxon>
        <taxon>Dreissenoidea</taxon>
        <taxon>Dreissenidae</taxon>
        <taxon>Dreissena</taxon>
    </lineage>
</organism>
<comment type="caution">
    <text evidence="4">The sequence shown here is derived from an EMBL/GenBank/DDBJ whole genome shotgun (WGS) entry which is preliminary data.</text>
</comment>
<evidence type="ECO:0000259" key="3">
    <source>
        <dbReference type="Pfam" id="PF13359"/>
    </source>
</evidence>
<feature type="domain" description="DDE Tnp4" evidence="3">
    <location>
        <begin position="50"/>
        <end position="104"/>
    </location>
</feature>
<gene>
    <name evidence="4" type="ORF">DPMN_006977</name>
</gene>
<evidence type="ECO:0000313" key="4">
    <source>
        <dbReference type="EMBL" id="KAH3883029.1"/>
    </source>
</evidence>
<reference evidence="4" key="1">
    <citation type="journal article" date="2019" name="bioRxiv">
        <title>The Genome of the Zebra Mussel, Dreissena polymorpha: A Resource for Invasive Species Research.</title>
        <authorList>
            <person name="McCartney M.A."/>
            <person name="Auch B."/>
            <person name="Kono T."/>
            <person name="Mallez S."/>
            <person name="Zhang Y."/>
            <person name="Obille A."/>
            <person name="Becker A."/>
            <person name="Abrahante J.E."/>
            <person name="Garbe J."/>
            <person name="Badalamenti J.P."/>
            <person name="Herman A."/>
            <person name="Mangelson H."/>
            <person name="Liachko I."/>
            <person name="Sullivan S."/>
            <person name="Sone E.D."/>
            <person name="Koren S."/>
            <person name="Silverstein K.A.T."/>
            <person name="Beckman K.B."/>
            <person name="Gohl D.M."/>
        </authorList>
    </citation>
    <scope>NUCLEOTIDE SEQUENCE</scope>
    <source>
        <strain evidence="4">Duluth1</strain>
        <tissue evidence="4">Whole animal</tissue>
    </source>
</reference>
<sequence>MTRHTFEVICGQQAEGLPGYQTIRPSGRPAIPLRNQLMIFLWYFGSLEPLCREDMRFTHCYAGWPGSCHDSRVLRNTDLFLNGQDLCQNAHLKGDGGFPLKEWFGDNGHVQPNRNFTTTAIHQHAML</sequence>
<reference evidence="4" key="2">
    <citation type="submission" date="2020-11" db="EMBL/GenBank/DDBJ databases">
        <authorList>
            <person name="McCartney M.A."/>
            <person name="Auch B."/>
            <person name="Kono T."/>
            <person name="Mallez S."/>
            <person name="Becker A."/>
            <person name="Gohl D.M."/>
            <person name="Silverstein K.A.T."/>
            <person name="Koren S."/>
            <person name="Bechman K.B."/>
            <person name="Herman A."/>
            <person name="Abrahante J.E."/>
            <person name="Garbe J."/>
        </authorList>
    </citation>
    <scope>NUCLEOTIDE SEQUENCE</scope>
    <source>
        <strain evidence="4">Duluth1</strain>
        <tissue evidence="4">Whole animal</tissue>
    </source>
</reference>
<proteinExistence type="predicted"/>
<dbReference type="GO" id="GO:0046872">
    <property type="term" value="F:metal ion binding"/>
    <property type="evidence" value="ECO:0007669"/>
    <property type="project" value="UniProtKB-KW"/>
</dbReference>
<dbReference type="Pfam" id="PF13359">
    <property type="entry name" value="DDE_Tnp_4"/>
    <property type="match status" value="1"/>
</dbReference>
<dbReference type="InterPro" id="IPR027806">
    <property type="entry name" value="HARBI1_dom"/>
</dbReference>
<accession>A0A9D4MWG8</accession>
<evidence type="ECO:0000256" key="2">
    <source>
        <dbReference type="ARBA" id="ARBA00022723"/>
    </source>
</evidence>
<keyword evidence="5" id="KW-1185">Reference proteome</keyword>
<evidence type="ECO:0000256" key="1">
    <source>
        <dbReference type="ARBA" id="ARBA00001968"/>
    </source>
</evidence>
<dbReference type="EMBL" id="JAIWYP010000001">
    <property type="protein sequence ID" value="KAH3883029.1"/>
    <property type="molecule type" value="Genomic_DNA"/>
</dbReference>
<dbReference type="Proteomes" id="UP000828390">
    <property type="component" value="Unassembled WGS sequence"/>
</dbReference>
<comment type="cofactor">
    <cofactor evidence="1">
        <name>a divalent metal cation</name>
        <dbReference type="ChEBI" id="CHEBI:60240"/>
    </cofactor>
</comment>
<name>A0A9D4MWG8_DREPO</name>
<protein>
    <recommendedName>
        <fullName evidence="3">DDE Tnp4 domain-containing protein</fullName>
    </recommendedName>
</protein>
<keyword evidence="2" id="KW-0479">Metal-binding</keyword>
<dbReference type="AlphaFoldDB" id="A0A9D4MWG8"/>